<evidence type="ECO:0000256" key="6">
    <source>
        <dbReference type="SAM" id="Phobius"/>
    </source>
</evidence>
<gene>
    <name evidence="7" type="ORF">DFH08DRAFT_897552</name>
</gene>
<evidence type="ECO:0000256" key="3">
    <source>
        <dbReference type="ARBA" id="ARBA00022989"/>
    </source>
</evidence>
<evidence type="ECO:0000313" key="8">
    <source>
        <dbReference type="Proteomes" id="UP001218218"/>
    </source>
</evidence>
<dbReference type="AlphaFoldDB" id="A0AAD7ECM5"/>
<feature type="transmembrane region" description="Helical" evidence="6">
    <location>
        <begin position="338"/>
        <end position="359"/>
    </location>
</feature>
<feature type="transmembrane region" description="Helical" evidence="6">
    <location>
        <begin position="368"/>
        <end position="386"/>
    </location>
</feature>
<proteinExistence type="predicted"/>
<protein>
    <submittedName>
        <fullName evidence="7">UbiA prenyltransferase family-domain-containing protein</fullName>
    </submittedName>
</protein>
<dbReference type="InterPro" id="IPR000537">
    <property type="entry name" value="UbiA_prenyltransferase"/>
</dbReference>
<evidence type="ECO:0000313" key="7">
    <source>
        <dbReference type="EMBL" id="KAJ7311761.1"/>
    </source>
</evidence>
<keyword evidence="2 6" id="KW-0812">Transmembrane</keyword>
<comment type="subcellular location">
    <subcellularLocation>
        <location evidence="1">Membrane</location>
        <topology evidence="1">Multi-pass membrane protein</topology>
    </subcellularLocation>
</comment>
<feature type="region of interest" description="Disordered" evidence="5">
    <location>
        <begin position="23"/>
        <end position="71"/>
    </location>
</feature>
<dbReference type="InterPro" id="IPR044878">
    <property type="entry name" value="UbiA_sf"/>
</dbReference>
<evidence type="ECO:0000256" key="1">
    <source>
        <dbReference type="ARBA" id="ARBA00004141"/>
    </source>
</evidence>
<feature type="transmembrane region" description="Helical" evidence="6">
    <location>
        <begin position="305"/>
        <end position="326"/>
    </location>
</feature>
<feature type="compositionally biased region" description="Polar residues" evidence="5">
    <location>
        <begin position="30"/>
        <end position="47"/>
    </location>
</feature>
<dbReference type="GO" id="GO:0016020">
    <property type="term" value="C:membrane"/>
    <property type="evidence" value="ECO:0007669"/>
    <property type="project" value="UniProtKB-SubCell"/>
</dbReference>
<dbReference type="Proteomes" id="UP001218218">
    <property type="component" value="Unassembled WGS sequence"/>
</dbReference>
<dbReference type="PANTHER" id="PTHR42723:SF1">
    <property type="entry name" value="CHLOROPHYLL SYNTHASE, CHLOROPLASTIC"/>
    <property type="match status" value="1"/>
</dbReference>
<keyword evidence="4 6" id="KW-0472">Membrane</keyword>
<accession>A0AAD7ECM5</accession>
<keyword evidence="3 6" id="KW-1133">Transmembrane helix</keyword>
<comment type="caution">
    <text evidence="7">The sequence shown here is derived from an EMBL/GenBank/DDBJ whole genome shotgun (WGS) entry which is preliminary data.</text>
</comment>
<dbReference type="PANTHER" id="PTHR42723">
    <property type="entry name" value="CHLOROPHYLL SYNTHASE"/>
    <property type="match status" value="1"/>
</dbReference>
<dbReference type="InterPro" id="IPR050475">
    <property type="entry name" value="Prenyltransferase_related"/>
</dbReference>
<dbReference type="GO" id="GO:0016765">
    <property type="term" value="F:transferase activity, transferring alkyl or aryl (other than methyl) groups"/>
    <property type="evidence" value="ECO:0007669"/>
    <property type="project" value="InterPro"/>
</dbReference>
<dbReference type="EMBL" id="JARIHO010000074">
    <property type="protein sequence ID" value="KAJ7311761.1"/>
    <property type="molecule type" value="Genomic_DNA"/>
</dbReference>
<organism evidence="7 8">
    <name type="scientific">Mycena albidolilacea</name>
    <dbReference type="NCBI Taxonomy" id="1033008"/>
    <lineage>
        <taxon>Eukaryota</taxon>
        <taxon>Fungi</taxon>
        <taxon>Dikarya</taxon>
        <taxon>Basidiomycota</taxon>
        <taxon>Agaricomycotina</taxon>
        <taxon>Agaricomycetes</taxon>
        <taxon>Agaricomycetidae</taxon>
        <taxon>Agaricales</taxon>
        <taxon>Marasmiineae</taxon>
        <taxon>Mycenaceae</taxon>
        <taxon>Mycena</taxon>
    </lineage>
</organism>
<keyword evidence="8" id="KW-1185">Reference proteome</keyword>
<evidence type="ECO:0000256" key="4">
    <source>
        <dbReference type="ARBA" id="ARBA00023136"/>
    </source>
</evidence>
<sequence length="387" mass="41441">MGRLIPVLFRLLPRDFLLNKNGSCHRATEPKSTASGFPSSTEMSSLNPEDAPIFKSKQNGHDHARPTHEELPPPAASSLIYYAHTLLLFTASDFKSVILPQSIFAVAVQLSRKQLPTISLDVELLTWVWSGRLPLMLAWLWVHLLVLDVSPSSIAEDTVNKPWRPLPSSRLSQQQARAVLLLAILASFGCSIAVVGTAAWTPSVSLVALAWMYNDLEGSGAYGPWVRNALNAAGLSCFGWGALTVLAVCAGDESGVPHLPPPAASAWLALTAAVIMTTIQVQDFRDEAGDRGIGRRTVAVAMNPLVARGSTAATVMLWSVVCPAFWCAGSIGTALSASSVVAWAAPAVLDAFISALLVLQRGKAADELALTVWCLWMAWLYLLPVLA</sequence>
<dbReference type="Gene3D" id="1.10.357.140">
    <property type="entry name" value="UbiA prenyltransferase"/>
    <property type="match status" value="1"/>
</dbReference>
<evidence type="ECO:0000256" key="2">
    <source>
        <dbReference type="ARBA" id="ARBA00022692"/>
    </source>
</evidence>
<feature type="transmembrane region" description="Helical" evidence="6">
    <location>
        <begin position="178"/>
        <end position="200"/>
    </location>
</feature>
<dbReference type="CDD" id="cd13965">
    <property type="entry name" value="PT_UbiA_3"/>
    <property type="match status" value="1"/>
</dbReference>
<feature type="compositionally biased region" description="Basic and acidic residues" evidence="5">
    <location>
        <begin position="59"/>
        <end position="71"/>
    </location>
</feature>
<evidence type="ECO:0000256" key="5">
    <source>
        <dbReference type="SAM" id="MobiDB-lite"/>
    </source>
</evidence>
<name>A0AAD7ECM5_9AGAR</name>
<feature type="transmembrane region" description="Helical" evidence="6">
    <location>
        <begin position="264"/>
        <end position="284"/>
    </location>
</feature>
<reference evidence="7" key="1">
    <citation type="submission" date="2023-03" db="EMBL/GenBank/DDBJ databases">
        <title>Massive genome expansion in bonnet fungi (Mycena s.s.) driven by repeated elements and novel gene families across ecological guilds.</title>
        <authorList>
            <consortium name="Lawrence Berkeley National Laboratory"/>
            <person name="Harder C.B."/>
            <person name="Miyauchi S."/>
            <person name="Viragh M."/>
            <person name="Kuo A."/>
            <person name="Thoen E."/>
            <person name="Andreopoulos B."/>
            <person name="Lu D."/>
            <person name="Skrede I."/>
            <person name="Drula E."/>
            <person name="Henrissat B."/>
            <person name="Morin E."/>
            <person name="Kohler A."/>
            <person name="Barry K."/>
            <person name="LaButti K."/>
            <person name="Morin E."/>
            <person name="Salamov A."/>
            <person name="Lipzen A."/>
            <person name="Mereny Z."/>
            <person name="Hegedus B."/>
            <person name="Baldrian P."/>
            <person name="Stursova M."/>
            <person name="Weitz H."/>
            <person name="Taylor A."/>
            <person name="Grigoriev I.V."/>
            <person name="Nagy L.G."/>
            <person name="Martin F."/>
            <person name="Kauserud H."/>
        </authorList>
    </citation>
    <scope>NUCLEOTIDE SEQUENCE</scope>
    <source>
        <strain evidence="7">CBHHK002</strain>
    </source>
</reference>
<dbReference type="Pfam" id="PF01040">
    <property type="entry name" value="UbiA"/>
    <property type="match status" value="1"/>
</dbReference>